<accession>A0A518HS99</accession>
<proteinExistence type="inferred from homology"/>
<evidence type="ECO:0000313" key="3">
    <source>
        <dbReference type="EMBL" id="QDV43722.1"/>
    </source>
</evidence>
<keyword evidence="1 2" id="KW-0051">Antiviral defense</keyword>
<keyword evidence="2" id="KW-0694">RNA-binding</keyword>
<dbReference type="AlphaFoldDB" id="A0A518HS99"/>
<dbReference type="GO" id="GO:0043571">
    <property type="term" value="P:maintenance of CRISPR repeat elements"/>
    <property type="evidence" value="ECO:0007669"/>
    <property type="project" value="UniProtKB-UniRule"/>
</dbReference>
<dbReference type="GO" id="GO:0004519">
    <property type="term" value="F:endonuclease activity"/>
    <property type="evidence" value="ECO:0007669"/>
    <property type="project" value="UniProtKB-UniRule"/>
</dbReference>
<dbReference type="InterPro" id="IPR013422">
    <property type="entry name" value="CRISPR-assoc_prot_Cas5_N"/>
</dbReference>
<protein>
    <recommendedName>
        <fullName evidence="2">pre-crRNA processing endonuclease</fullName>
        <ecNumber evidence="2">3.1.-.-</ecNumber>
    </recommendedName>
</protein>
<dbReference type="Proteomes" id="UP000319004">
    <property type="component" value="Chromosome"/>
</dbReference>
<dbReference type="GO" id="GO:0016787">
    <property type="term" value="F:hydrolase activity"/>
    <property type="evidence" value="ECO:0007669"/>
    <property type="project" value="UniProtKB-KW"/>
</dbReference>
<evidence type="ECO:0000256" key="1">
    <source>
        <dbReference type="ARBA" id="ARBA00023118"/>
    </source>
</evidence>
<dbReference type="RefSeq" id="WP_145388023.1">
    <property type="nucleotide sequence ID" value="NZ_CP037423.1"/>
</dbReference>
<gene>
    <name evidence="3" type="primary">cas5</name>
    <name evidence="3" type="ORF">Enr13x_35790</name>
</gene>
<dbReference type="GO" id="GO:0051607">
    <property type="term" value="P:defense response to virus"/>
    <property type="evidence" value="ECO:0007669"/>
    <property type="project" value="UniProtKB-UniRule"/>
</dbReference>
<keyword evidence="2" id="KW-0540">Nuclease</keyword>
<dbReference type="InterPro" id="IPR021124">
    <property type="entry name" value="CRISPR-assoc_prot_Cas5"/>
</dbReference>
<keyword evidence="4" id="KW-1185">Reference proteome</keyword>
<name>A0A518HS99_9BACT</name>
<dbReference type="NCBIfam" id="TIGR01876">
    <property type="entry name" value="cas_Cas5d"/>
    <property type="match status" value="1"/>
</dbReference>
<sequence length="221" mass="25390">MFGFKILAKGPLALFSRPETRVERDSYDCITPSAARALCEGCYWKPEIRWKIRRIHVLNPIRRLSLRRNELSSKIAERTANSARVNGGPLATFIESDRQQRAAMYLRDVCYGIEAEFEVIGGSDGPGKHAAMFERRLKKGQCFHRYYLGTRECEADLQWVDEIPEGAYATIPEHDFGMMLHDIDYENSMTPHFFHAVMRHGIIEVPEFSPIRQQKSNHTGA</sequence>
<comment type="function">
    <text evidence="2">CRISPR (clustered regularly interspaced short palindromic repeat) is an adaptive immune system that provides protection against mobile genetic elements (viruses, transposable elements and conjugative plasmids). CRISPR clusters contain spacers, sequences complementary to antecedent mobile elements, and target invading nucleic acids. CRISPR clusters are transcribed and processed into CRISPR RNA (crRNA).</text>
</comment>
<organism evidence="3 4">
    <name type="scientific">Stieleria neptunia</name>
    <dbReference type="NCBI Taxonomy" id="2527979"/>
    <lineage>
        <taxon>Bacteria</taxon>
        <taxon>Pseudomonadati</taxon>
        <taxon>Planctomycetota</taxon>
        <taxon>Planctomycetia</taxon>
        <taxon>Pirellulales</taxon>
        <taxon>Pirellulaceae</taxon>
        <taxon>Stieleria</taxon>
    </lineage>
</organism>
<dbReference type="PIRSF" id="PIRSF029950">
    <property type="entry name" value="Cas_CT1134"/>
    <property type="match status" value="1"/>
</dbReference>
<evidence type="ECO:0000313" key="4">
    <source>
        <dbReference type="Proteomes" id="UP000319004"/>
    </source>
</evidence>
<dbReference type="KEGG" id="snep:Enr13x_35790"/>
<dbReference type="Pfam" id="PF09704">
    <property type="entry name" value="Cas_Cas5d"/>
    <property type="match status" value="1"/>
</dbReference>
<dbReference type="OrthoDB" id="5621871at2"/>
<keyword evidence="2" id="KW-0378">Hydrolase</keyword>
<evidence type="ECO:0000256" key="2">
    <source>
        <dbReference type="PIRNR" id="PIRNR029950"/>
    </source>
</evidence>
<dbReference type="EC" id="3.1.-.-" evidence="2"/>
<dbReference type="EMBL" id="CP037423">
    <property type="protein sequence ID" value="QDV43722.1"/>
    <property type="molecule type" value="Genomic_DNA"/>
</dbReference>
<dbReference type="NCBIfam" id="TIGR02593">
    <property type="entry name" value="CRISPR_cas5"/>
    <property type="match status" value="1"/>
</dbReference>
<dbReference type="InterPro" id="IPR010155">
    <property type="entry name" value="CRISPR-assoc_prot_Cas5d"/>
</dbReference>
<comment type="similarity">
    <text evidence="2">Belongs to the CRISPR-associated protein Cas5 family. Subtype I-C/Dvulg subfamily.</text>
</comment>
<keyword evidence="2" id="KW-0255">Endonuclease</keyword>
<reference evidence="3 4" key="1">
    <citation type="submission" date="2019-03" db="EMBL/GenBank/DDBJ databases">
        <title>Deep-cultivation of Planctomycetes and their phenomic and genomic characterization uncovers novel biology.</title>
        <authorList>
            <person name="Wiegand S."/>
            <person name="Jogler M."/>
            <person name="Boedeker C."/>
            <person name="Pinto D."/>
            <person name="Vollmers J."/>
            <person name="Rivas-Marin E."/>
            <person name="Kohn T."/>
            <person name="Peeters S.H."/>
            <person name="Heuer A."/>
            <person name="Rast P."/>
            <person name="Oberbeckmann S."/>
            <person name="Bunk B."/>
            <person name="Jeske O."/>
            <person name="Meyerdierks A."/>
            <person name="Storesund J.E."/>
            <person name="Kallscheuer N."/>
            <person name="Luecker S."/>
            <person name="Lage O.M."/>
            <person name="Pohl T."/>
            <person name="Merkel B.J."/>
            <person name="Hornburger P."/>
            <person name="Mueller R.-W."/>
            <person name="Bruemmer F."/>
            <person name="Labrenz M."/>
            <person name="Spormann A.M."/>
            <person name="Op den Camp H."/>
            <person name="Overmann J."/>
            <person name="Amann R."/>
            <person name="Jetten M.S.M."/>
            <person name="Mascher T."/>
            <person name="Medema M.H."/>
            <person name="Devos D.P."/>
            <person name="Kaster A.-K."/>
            <person name="Ovreas L."/>
            <person name="Rohde M."/>
            <person name="Galperin M.Y."/>
            <person name="Jogler C."/>
        </authorList>
    </citation>
    <scope>NUCLEOTIDE SEQUENCE [LARGE SCALE GENOMIC DNA]</scope>
    <source>
        <strain evidence="3 4">Enr13</strain>
    </source>
</reference>
<dbReference type="GO" id="GO:0003723">
    <property type="term" value="F:RNA binding"/>
    <property type="evidence" value="ECO:0007669"/>
    <property type="project" value="UniProtKB-UniRule"/>
</dbReference>
<dbReference type="Gene3D" id="3.30.70.2660">
    <property type="match status" value="1"/>
</dbReference>